<organism evidence="5 6">
    <name type="scientific">Cytospora paraplurivora</name>
    <dbReference type="NCBI Taxonomy" id="2898453"/>
    <lineage>
        <taxon>Eukaryota</taxon>
        <taxon>Fungi</taxon>
        <taxon>Dikarya</taxon>
        <taxon>Ascomycota</taxon>
        <taxon>Pezizomycotina</taxon>
        <taxon>Sordariomycetes</taxon>
        <taxon>Sordariomycetidae</taxon>
        <taxon>Diaporthales</taxon>
        <taxon>Cytosporaceae</taxon>
        <taxon>Cytospora</taxon>
    </lineage>
</organism>
<evidence type="ECO:0000313" key="6">
    <source>
        <dbReference type="Proteomes" id="UP001320245"/>
    </source>
</evidence>
<gene>
    <name evidence="5" type="ORF">SLS53_001311</name>
</gene>
<dbReference type="InterPro" id="IPR002088">
    <property type="entry name" value="Prenyl_trans_a"/>
</dbReference>
<dbReference type="AlphaFoldDB" id="A0AAN9UGV9"/>
<protein>
    <submittedName>
        <fullName evidence="5">Uncharacterized protein</fullName>
    </submittedName>
</protein>
<dbReference type="Proteomes" id="UP001320245">
    <property type="component" value="Unassembled WGS sequence"/>
</dbReference>
<sequence length="355" mass="39432">MQKSCLSPGAQLLARMSRALEKSVTASLSSGDSAAAYEAISQALVNFHADQLHEELLEIEILGKSHPLEPGTYLLQDGNAIAVSKLSLVQAFFVARKKFHDYAASGGPKSTISPDNILAATSVMLLMDPENLTAANARKRLSIAEGQKSRERLLSLIKRDGCFIDSLLTSRLHRHTKSPTLWSHRRWLVQAASSHGIQPDVVGVVKNVVMVAGERHPRNYYAWCHARWLTGLIPDDDKDDILEQLLAVTKGWCFRNHTDTSGWSFLHFLLIRLGGPTSLAVLEETTGLAASLQWVNESTWVFLRTLTAFGATGEKGLALFKEARKTLLLKTEEMEGRRVLEEALSWSERYQRRSS</sequence>
<comment type="caution">
    <text evidence="5">The sequence shown here is derived from an EMBL/GenBank/DDBJ whole genome shotgun (WGS) entry which is preliminary data.</text>
</comment>
<dbReference type="PANTHER" id="PTHR11129:SF3">
    <property type="entry name" value="PROTEIN PRENYLTRANSFERASE ALPHA SUBUNIT REPEAT-CONTAINING PROTEIN 1"/>
    <property type="match status" value="1"/>
</dbReference>
<dbReference type="EMBL" id="JAJSPL020000003">
    <property type="protein sequence ID" value="KAK7748059.1"/>
    <property type="molecule type" value="Genomic_DNA"/>
</dbReference>
<keyword evidence="4" id="KW-0677">Repeat</keyword>
<name>A0AAN9UGV9_9PEZI</name>
<reference evidence="5 6" key="1">
    <citation type="journal article" date="2023" name="PLoS ONE">
        <title>Cytospora paraplurivora sp. nov. isolated from orchards with fruit tree decline syndrome in Ontario, Canada.</title>
        <authorList>
            <person name="Ilyukhin E."/>
            <person name="Nguyen H.D.T."/>
            <person name="Castle A.J."/>
            <person name="Ellouze W."/>
        </authorList>
    </citation>
    <scope>NUCLEOTIDE SEQUENCE [LARGE SCALE GENOMIC DNA]</scope>
    <source>
        <strain evidence="5 6">FDS-564</strain>
    </source>
</reference>
<evidence type="ECO:0000313" key="5">
    <source>
        <dbReference type="EMBL" id="KAK7748059.1"/>
    </source>
</evidence>
<keyword evidence="3" id="KW-0808">Transferase</keyword>
<comment type="similarity">
    <text evidence="1">Belongs to the protein prenyltransferase subunit alpha family.</text>
</comment>
<dbReference type="GO" id="GO:0005737">
    <property type="term" value="C:cytoplasm"/>
    <property type="evidence" value="ECO:0007669"/>
    <property type="project" value="TreeGrafter"/>
</dbReference>
<accession>A0AAN9UGV9</accession>
<evidence type="ECO:0000256" key="3">
    <source>
        <dbReference type="ARBA" id="ARBA00022679"/>
    </source>
</evidence>
<dbReference type="SUPFAM" id="SSF48439">
    <property type="entry name" value="Protein prenylyltransferase"/>
    <property type="match status" value="1"/>
</dbReference>
<dbReference type="GO" id="GO:0008318">
    <property type="term" value="F:protein prenyltransferase activity"/>
    <property type="evidence" value="ECO:0007669"/>
    <property type="project" value="InterPro"/>
</dbReference>
<dbReference type="Pfam" id="PF01239">
    <property type="entry name" value="PPTA"/>
    <property type="match status" value="2"/>
</dbReference>
<evidence type="ECO:0000256" key="1">
    <source>
        <dbReference type="ARBA" id="ARBA00006734"/>
    </source>
</evidence>
<dbReference type="Gene3D" id="1.25.40.120">
    <property type="entry name" value="Protein prenylyltransferase"/>
    <property type="match status" value="1"/>
</dbReference>
<evidence type="ECO:0000256" key="2">
    <source>
        <dbReference type="ARBA" id="ARBA00022602"/>
    </source>
</evidence>
<proteinExistence type="inferred from homology"/>
<dbReference type="PANTHER" id="PTHR11129">
    <property type="entry name" value="PROTEIN FARNESYLTRANSFERASE ALPHA SUBUNIT/RAB GERANYLGERANYL TRANSFERASE ALPHA SUBUNIT"/>
    <property type="match status" value="1"/>
</dbReference>
<evidence type="ECO:0000256" key="4">
    <source>
        <dbReference type="ARBA" id="ARBA00022737"/>
    </source>
</evidence>
<keyword evidence="2" id="KW-0637">Prenyltransferase</keyword>
<keyword evidence="6" id="KW-1185">Reference proteome</keyword>